<gene>
    <name evidence="1" type="ORF">HHU08_16680</name>
</gene>
<comment type="caution">
    <text evidence="1">The sequence shown here is derived from an EMBL/GenBank/DDBJ whole genome shotgun (WGS) entry which is preliminary data.</text>
</comment>
<dbReference type="EMBL" id="JABBPK010000001">
    <property type="protein sequence ID" value="NMO78622.1"/>
    <property type="molecule type" value="Genomic_DNA"/>
</dbReference>
<dbReference type="Proteomes" id="UP000588491">
    <property type="component" value="Unassembled WGS sequence"/>
</dbReference>
<name>A0A7Y0KAH1_9BACI</name>
<evidence type="ECO:0000313" key="2">
    <source>
        <dbReference type="Proteomes" id="UP000588491"/>
    </source>
</evidence>
<reference evidence="1 2" key="1">
    <citation type="submission" date="2020-04" db="EMBL/GenBank/DDBJ databases">
        <title>Bacillus sp. UniB3 isolated from commercial digestive syrup.</title>
        <authorList>
            <person name="Thorat V."/>
            <person name="Kirdat K."/>
            <person name="Tiwarekar B."/>
            <person name="Yadav A."/>
        </authorList>
    </citation>
    <scope>NUCLEOTIDE SEQUENCE [LARGE SCALE GENOMIC DNA]</scope>
    <source>
        <strain evidence="1 2">UniB3</strain>
    </source>
</reference>
<organism evidence="1 2">
    <name type="scientific">Niallia alba</name>
    <dbReference type="NCBI Taxonomy" id="2729105"/>
    <lineage>
        <taxon>Bacteria</taxon>
        <taxon>Bacillati</taxon>
        <taxon>Bacillota</taxon>
        <taxon>Bacilli</taxon>
        <taxon>Bacillales</taxon>
        <taxon>Bacillaceae</taxon>
        <taxon>Niallia</taxon>
    </lineage>
</organism>
<proteinExistence type="predicted"/>
<accession>A0A7Y0KAH1</accession>
<sequence>MARLYSYDSPLTVEDKREQSFALDLNKGENTVRKNKLVAPVLLTLTFGLTGCGVNEDQTADQNRVNNARPIGYYSNEQHEVNNGNRYTTDNDGPITEIMDHTYGDEGYRNDVNVRNVNNRNNVNVRNVNDRNVNRDNINRNDRDERVSYDTKLAQKVSNTVAKIDNVKNARSIVYGDNVLVALEVENTKNVDKTKANVKDKLNDSLNGRDISVVTDRGIFTSIEDINRSIRNGQPQQTITNNIENIFRDLNPTRDNR</sequence>
<keyword evidence="2" id="KW-1185">Reference proteome</keyword>
<dbReference type="InterPro" id="IPR019076">
    <property type="entry name" value="Spore_lipoprot_YhcN/YlaJ-like"/>
</dbReference>
<protein>
    <submittedName>
        <fullName evidence="1">Uncharacterized protein</fullName>
    </submittedName>
</protein>
<dbReference type="RefSeq" id="WP_016201686.1">
    <property type="nucleotide sequence ID" value="NZ_JABBPK010000001.1"/>
</dbReference>
<dbReference type="AlphaFoldDB" id="A0A7Y0KAH1"/>
<evidence type="ECO:0000313" key="1">
    <source>
        <dbReference type="EMBL" id="NMO78622.1"/>
    </source>
</evidence>
<dbReference type="Pfam" id="PF09580">
    <property type="entry name" value="Spore_YhcN_YlaJ"/>
    <property type="match status" value="1"/>
</dbReference>